<protein>
    <submittedName>
        <fullName evidence="4">GRAM domain-containing protein 1B</fullName>
    </submittedName>
</protein>
<reference evidence="4" key="1">
    <citation type="submission" date="2013-07" db="EMBL/GenBank/DDBJ databases">
        <title>Midgut Transcriptome Profiling of Anoplphora glabripennis, a Lignocellulose Degrading, Wood-Boring Cerambycid.</title>
        <authorList>
            <person name="Scully E.D."/>
            <person name="Hoover K."/>
            <person name="Carlson J.E."/>
            <person name="Tien M."/>
            <person name="Geib S.M."/>
        </authorList>
    </citation>
    <scope>NUCLEOTIDE SEQUENCE</scope>
</reference>
<organism evidence="4">
    <name type="scientific">Anoplophora glabripennis</name>
    <name type="common">Asian longhorn beetle</name>
    <name type="synonym">Anoplophora nobilis</name>
    <dbReference type="NCBI Taxonomy" id="217634"/>
    <lineage>
        <taxon>Eukaryota</taxon>
        <taxon>Metazoa</taxon>
        <taxon>Ecdysozoa</taxon>
        <taxon>Arthropoda</taxon>
        <taxon>Hexapoda</taxon>
        <taxon>Insecta</taxon>
        <taxon>Pterygota</taxon>
        <taxon>Neoptera</taxon>
        <taxon>Endopterygota</taxon>
        <taxon>Coleoptera</taxon>
        <taxon>Polyphaga</taxon>
        <taxon>Cucujiformia</taxon>
        <taxon>Chrysomeloidea</taxon>
        <taxon>Cerambycidae</taxon>
        <taxon>Lamiinae</taxon>
        <taxon>Lamiini</taxon>
        <taxon>Anoplophora</taxon>
    </lineage>
</organism>
<name>V5I924_ANOGL</name>
<dbReference type="PANTHER" id="PTHR23319:SF13">
    <property type="entry name" value="GRAM DOMAIN-CONTAINING PROTEIN"/>
    <property type="match status" value="1"/>
</dbReference>
<dbReference type="GO" id="GO:0032934">
    <property type="term" value="F:sterol binding"/>
    <property type="evidence" value="ECO:0007669"/>
    <property type="project" value="TreeGrafter"/>
</dbReference>
<feature type="domain" description="GRAM" evidence="3">
    <location>
        <begin position="102"/>
        <end position="168"/>
    </location>
</feature>
<gene>
    <name evidence="4" type="primary">GRM1B</name>
</gene>
<dbReference type="GO" id="GO:0120015">
    <property type="term" value="F:sterol transfer activity"/>
    <property type="evidence" value="ECO:0007669"/>
    <property type="project" value="TreeGrafter"/>
</dbReference>
<feature type="region of interest" description="Disordered" evidence="1">
    <location>
        <begin position="230"/>
        <end position="252"/>
    </location>
</feature>
<feature type="compositionally biased region" description="Low complexity" evidence="1">
    <location>
        <begin position="49"/>
        <end position="74"/>
    </location>
</feature>
<dbReference type="PANTHER" id="PTHR23319">
    <property type="entry name" value="GRAM DOMAIN CONTAINING 1B, ISOFORM E"/>
    <property type="match status" value="1"/>
</dbReference>
<accession>V5I924</accession>
<dbReference type="CDD" id="cd13220">
    <property type="entry name" value="PH-GRAM_GRAMDC"/>
    <property type="match status" value="1"/>
</dbReference>
<dbReference type="InterPro" id="IPR011993">
    <property type="entry name" value="PH-like_dom_sf"/>
</dbReference>
<evidence type="ECO:0000313" key="4">
    <source>
        <dbReference type="EMBL" id="JAB64786.1"/>
    </source>
</evidence>
<dbReference type="AlphaFoldDB" id="V5I924"/>
<dbReference type="InterPro" id="IPR004182">
    <property type="entry name" value="GRAM"/>
</dbReference>
<evidence type="ECO:0000259" key="3">
    <source>
        <dbReference type="SMART" id="SM00568"/>
    </source>
</evidence>
<keyword evidence="2" id="KW-1133">Transmembrane helix</keyword>
<dbReference type="InterPro" id="IPR051482">
    <property type="entry name" value="Cholesterol_transport"/>
</dbReference>
<evidence type="ECO:0000256" key="2">
    <source>
        <dbReference type="SAM" id="Phobius"/>
    </source>
</evidence>
<dbReference type="GO" id="GO:0005886">
    <property type="term" value="C:plasma membrane"/>
    <property type="evidence" value="ECO:0007669"/>
    <property type="project" value="TreeGrafter"/>
</dbReference>
<dbReference type="SMART" id="SM00568">
    <property type="entry name" value="GRAM"/>
    <property type="match status" value="1"/>
</dbReference>
<keyword evidence="2" id="KW-0472">Membrane</keyword>
<dbReference type="GO" id="GO:0005789">
    <property type="term" value="C:endoplasmic reticulum membrane"/>
    <property type="evidence" value="ECO:0007669"/>
    <property type="project" value="TreeGrafter"/>
</dbReference>
<proteinExistence type="predicted"/>
<keyword evidence="2" id="KW-0812">Transmembrane</keyword>
<dbReference type="Gene3D" id="2.30.29.30">
    <property type="entry name" value="Pleckstrin-homology domain (PH domain)/Phosphotyrosine-binding domain (PTB)"/>
    <property type="match status" value="1"/>
</dbReference>
<feature type="non-terminal residue" evidence="4">
    <location>
        <position position="1"/>
    </location>
</feature>
<sequence length="384" mass="43207">GRVMVRECFCVYKPAKKVYLIAKAFSMSVQNDKRINKISPLAKKAGISGKNGKGYSSNSDNESSSTGSGESIISNVKKEATDPNDTPSTVKVKRLSKSLRKKFFHHFPNIEDDEEVLGRYACALQSEILLQGYLYITTNYFGFYSNVFGFVTKLLIPILTVQDITREKTARIFNNAIGIVTSEQKHVFASFISRDSALEYMRSVWEKAKSEAELLEKEISAQGLDYNELEEEDEVDHGETSDPEKTHLKGSRKASIALTKAPRTIRYFKKKQQRIILLATIALLVTLYTSASLLLYRISQMQNKYSIALEDVKNSDSPSVYRDILELQTELHSKSDGAVFDYLDSNLNQIAKVKKSLETLSSLLVDTSHSNAEYNSRQQEPAKS</sequence>
<dbReference type="Pfam" id="PF02893">
    <property type="entry name" value="GRAM"/>
    <property type="match status" value="1"/>
</dbReference>
<dbReference type="EMBL" id="GALX01003680">
    <property type="protein sequence ID" value="JAB64786.1"/>
    <property type="molecule type" value="Transcribed_RNA"/>
</dbReference>
<feature type="region of interest" description="Disordered" evidence="1">
    <location>
        <begin position="49"/>
        <end position="89"/>
    </location>
</feature>
<feature type="compositionally biased region" description="Basic and acidic residues" evidence="1">
    <location>
        <begin position="237"/>
        <end position="247"/>
    </location>
</feature>
<evidence type="ECO:0000256" key="1">
    <source>
        <dbReference type="SAM" id="MobiDB-lite"/>
    </source>
</evidence>
<feature type="transmembrane region" description="Helical" evidence="2">
    <location>
        <begin position="275"/>
        <end position="296"/>
    </location>
</feature>
<dbReference type="GO" id="GO:0140268">
    <property type="term" value="C:endoplasmic reticulum-plasma membrane contact site"/>
    <property type="evidence" value="ECO:0007669"/>
    <property type="project" value="TreeGrafter"/>
</dbReference>
<dbReference type="GO" id="GO:0032366">
    <property type="term" value="P:intracellular sterol transport"/>
    <property type="evidence" value="ECO:0007669"/>
    <property type="project" value="TreeGrafter"/>
</dbReference>